<evidence type="ECO:0000313" key="3">
    <source>
        <dbReference type="EMBL" id="SLN18011.1"/>
    </source>
</evidence>
<reference evidence="3 4" key="1">
    <citation type="submission" date="2017-03" db="EMBL/GenBank/DDBJ databases">
        <authorList>
            <person name="Afonso C.L."/>
            <person name="Miller P.J."/>
            <person name="Scott M.A."/>
            <person name="Spackman E."/>
            <person name="Goraichik I."/>
            <person name="Dimitrov K.M."/>
            <person name="Suarez D.L."/>
            <person name="Swayne D.E."/>
        </authorList>
    </citation>
    <scope>NUCLEOTIDE SEQUENCE [LARGE SCALE GENOMIC DNA]</scope>
    <source>
        <strain evidence="3 4">CECT 8367</strain>
    </source>
</reference>
<keyword evidence="3" id="KW-0378">Hydrolase</keyword>
<organism evidence="3 4">
    <name type="scientific">Limimaricola soesokkakensis</name>
    <dbReference type="NCBI Taxonomy" id="1343159"/>
    <lineage>
        <taxon>Bacteria</taxon>
        <taxon>Pseudomonadati</taxon>
        <taxon>Pseudomonadota</taxon>
        <taxon>Alphaproteobacteria</taxon>
        <taxon>Rhodobacterales</taxon>
        <taxon>Paracoccaceae</taxon>
        <taxon>Limimaricola</taxon>
    </lineage>
</organism>
<protein>
    <submittedName>
        <fullName evidence="3">Alpha/beta hydrolase family protein</fullName>
    </submittedName>
    <submittedName>
        <fullName evidence="2">DNA-binding CsgD family transcriptional regulator</fullName>
    </submittedName>
</protein>
<dbReference type="SMART" id="SM00421">
    <property type="entry name" value="HTH_LUXR"/>
    <property type="match status" value="1"/>
</dbReference>
<dbReference type="InterPro" id="IPR000792">
    <property type="entry name" value="Tscrpt_reg_LuxR_C"/>
</dbReference>
<dbReference type="GO" id="GO:0006355">
    <property type="term" value="P:regulation of DNA-templated transcription"/>
    <property type="evidence" value="ECO:0007669"/>
    <property type="project" value="InterPro"/>
</dbReference>
<dbReference type="EMBL" id="FWFY01000001">
    <property type="protein sequence ID" value="SLN18011.1"/>
    <property type="molecule type" value="Genomic_DNA"/>
</dbReference>
<dbReference type="InterPro" id="IPR036388">
    <property type="entry name" value="WH-like_DNA-bd_sf"/>
</dbReference>
<dbReference type="Gene3D" id="1.10.10.10">
    <property type="entry name" value="Winged helix-like DNA-binding domain superfamily/Winged helix DNA-binding domain"/>
    <property type="match status" value="1"/>
</dbReference>
<dbReference type="GO" id="GO:0016787">
    <property type="term" value="F:hydrolase activity"/>
    <property type="evidence" value="ECO:0007669"/>
    <property type="project" value="UniProtKB-KW"/>
</dbReference>
<keyword evidence="5" id="KW-1185">Reference proteome</keyword>
<evidence type="ECO:0000259" key="1">
    <source>
        <dbReference type="PROSITE" id="PS50043"/>
    </source>
</evidence>
<dbReference type="GO" id="GO:0003677">
    <property type="term" value="F:DNA binding"/>
    <property type="evidence" value="ECO:0007669"/>
    <property type="project" value="UniProtKB-KW"/>
</dbReference>
<name>A0A1X6YDQ2_9RHOB</name>
<dbReference type="SUPFAM" id="SSF53474">
    <property type="entry name" value="alpha/beta-Hydrolases"/>
    <property type="match status" value="1"/>
</dbReference>
<dbReference type="PROSITE" id="PS50043">
    <property type="entry name" value="HTH_LUXR_2"/>
    <property type="match status" value="1"/>
</dbReference>
<dbReference type="Proteomes" id="UP000240624">
    <property type="component" value="Unassembled WGS sequence"/>
</dbReference>
<dbReference type="RefSeq" id="WP_165761367.1">
    <property type="nucleotide sequence ID" value="NZ_FWFY01000001.1"/>
</dbReference>
<evidence type="ECO:0000313" key="2">
    <source>
        <dbReference type="EMBL" id="PSK86982.1"/>
    </source>
</evidence>
<proteinExistence type="predicted"/>
<dbReference type="SUPFAM" id="SSF46894">
    <property type="entry name" value="C-terminal effector domain of the bipartite response regulators"/>
    <property type="match status" value="1"/>
</dbReference>
<dbReference type="Proteomes" id="UP000193495">
    <property type="component" value="Unassembled WGS sequence"/>
</dbReference>
<dbReference type="Gene3D" id="3.40.50.1820">
    <property type="entry name" value="alpha/beta hydrolase"/>
    <property type="match status" value="1"/>
</dbReference>
<dbReference type="AlphaFoldDB" id="A0A1X6YDQ2"/>
<dbReference type="InterPro" id="IPR016032">
    <property type="entry name" value="Sig_transdc_resp-reg_C-effctor"/>
</dbReference>
<evidence type="ECO:0000313" key="4">
    <source>
        <dbReference type="Proteomes" id="UP000193495"/>
    </source>
</evidence>
<dbReference type="CDD" id="cd06170">
    <property type="entry name" value="LuxR_C_like"/>
    <property type="match status" value="1"/>
</dbReference>
<accession>A0A1X6YDQ2</accession>
<sequence length="569" mass="62287">MPEQARRHLAVLPTPDEAESLIDLIYDAAIDPDRLGTLIDNWEPVMAPLRQAIHDGDLRGLQPFDRHAVRLRRLIDQHSGSATSPALAGIERAAAFVIGSDMLLTSANAAAARVLGAVVGEGLERLKLEPAERERLRTRIHGIIAGTEDTTAILRGHGPEGERGILLALRLLPGSSEPRVLVITSELDWPADLPDMLRDAFGLTPAETDVLRELSQGAALPDIAIARGRSVETVRAQLKSIMGKTEIRSQAELVRLTLSMLQMIPVNPNSTPLRFAETDQAVQPRRMRLSDGRRLDYLILGDPGGRPCLFLAPLLGPTRWPAAAESTAARQGLCVIVPLRAGQGETDPPPPYADPVRQFVHDVAALLEHLVREPVPVLTMGDESLIAMALHRAHPRRSGALIACGGTLPLSSPEQFTPMHKWHRAMLGAARYTPHLLPVLLEAAAVRLRRGEGRQILREVYAESSADLALVEDHEIAALLLAPRGGSTVALAQEMTRRSAMDWRPSLASLRDLPVHFLSGLQDPQVPPEILAQFQRDHPWIEFRAYDDAGQLLFLSKWPDALDLLNLYA</sequence>
<dbReference type="InterPro" id="IPR029058">
    <property type="entry name" value="AB_hydrolase_fold"/>
</dbReference>
<evidence type="ECO:0000313" key="5">
    <source>
        <dbReference type="Proteomes" id="UP000240624"/>
    </source>
</evidence>
<reference evidence="2 5" key="2">
    <citation type="submission" date="2018-03" db="EMBL/GenBank/DDBJ databases">
        <title>Genomic Encyclopedia of Archaeal and Bacterial Type Strains, Phase II (KMG-II): from individual species to whole genera.</title>
        <authorList>
            <person name="Goeker M."/>
        </authorList>
    </citation>
    <scope>NUCLEOTIDE SEQUENCE [LARGE SCALE GENOMIC DNA]</scope>
    <source>
        <strain evidence="2 5">DSM 29956</strain>
    </source>
</reference>
<keyword evidence="2" id="KW-0238">DNA-binding</keyword>
<dbReference type="EMBL" id="PYGB01000003">
    <property type="protein sequence ID" value="PSK86982.1"/>
    <property type="molecule type" value="Genomic_DNA"/>
</dbReference>
<gene>
    <name evidence="2" type="ORF">CLV79_10328</name>
    <name evidence="3" type="ORF">LOS8367_00372</name>
</gene>
<feature type="domain" description="HTH luxR-type" evidence="1">
    <location>
        <begin position="196"/>
        <end position="261"/>
    </location>
</feature>